<accession>A0ABW1ZZP6</accession>
<name>A0ABW1ZZP6_9GAMM</name>
<proteinExistence type="predicted"/>
<evidence type="ECO:0000313" key="3">
    <source>
        <dbReference type="Proteomes" id="UP001596422"/>
    </source>
</evidence>
<protein>
    <submittedName>
        <fullName evidence="2">Type VI secretion system baseplate subunit TssK</fullName>
    </submittedName>
</protein>
<dbReference type="RefSeq" id="WP_379909170.1">
    <property type="nucleotide sequence ID" value="NZ_JBHSWE010000001.1"/>
</dbReference>
<organism evidence="2 3">
    <name type="scientific">Marinobacterium aestuariivivens</name>
    <dbReference type="NCBI Taxonomy" id="1698799"/>
    <lineage>
        <taxon>Bacteria</taxon>
        <taxon>Pseudomonadati</taxon>
        <taxon>Pseudomonadota</taxon>
        <taxon>Gammaproteobacteria</taxon>
        <taxon>Oceanospirillales</taxon>
        <taxon>Oceanospirillaceae</taxon>
        <taxon>Marinobacterium</taxon>
    </lineage>
</organism>
<keyword evidence="3" id="KW-1185">Reference proteome</keyword>
<gene>
    <name evidence="2" type="primary">tssK</name>
    <name evidence="2" type="ORF">ACFQDL_11715</name>
</gene>
<evidence type="ECO:0000313" key="2">
    <source>
        <dbReference type="EMBL" id="MFC6670670.1"/>
    </source>
</evidence>
<dbReference type="InterPro" id="IPR010263">
    <property type="entry name" value="T6SS_TssK"/>
</dbReference>
<dbReference type="Proteomes" id="UP001596422">
    <property type="component" value="Unassembled WGS sequence"/>
</dbReference>
<dbReference type="Pfam" id="PF05936">
    <property type="entry name" value="T6SS_VasE"/>
    <property type="match status" value="1"/>
</dbReference>
<dbReference type="NCBIfam" id="TIGR03353">
    <property type="entry name" value="VI_chp_4"/>
    <property type="match status" value="1"/>
</dbReference>
<reference evidence="3" key="1">
    <citation type="journal article" date="2019" name="Int. J. Syst. Evol. Microbiol.">
        <title>The Global Catalogue of Microorganisms (GCM) 10K type strain sequencing project: providing services to taxonomists for standard genome sequencing and annotation.</title>
        <authorList>
            <consortium name="The Broad Institute Genomics Platform"/>
            <consortium name="The Broad Institute Genome Sequencing Center for Infectious Disease"/>
            <person name="Wu L."/>
            <person name="Ma J."/>
        </authorList>
    </citation>
    <scope>NUCLEOTIDE SEQUENCE [LARGE SCALE GENOMIC DNA]</scope>
    <source>
        <strain evidence="3">NBRC 111756</strain>
    </source>
</reference>
<dbReference type="EMBL" id="JBHSWE010000001">
    <property type="protein sequence ID" value="MFC6670670.1"/>
    <property type="molecule type" value="Genomic_DNA"/>
</dbReference>
<dbReference type="PANTHER" id="PTHR35566:SF1">
    <property type="entry name" value="TYPE VI SECRETION SYSTEM BASEPLATE COMPONENT TSSK1"/>
    <property type="match status" value="1"/>
</dbReference>
<sequence length="466" mass="51825">MSAGCGSPSRWNRPRPGGKFSRGNPVRRHRKVVWSEGMFIAPQHFQQQDRHLHHYVEQYVAAAGQGKRHGLCDLAIDRERLKIGKIAVTGCRGVFPDGTFFECDQELLLDVPENTLEKKVYLALPMAVEGGVEYGESGDNRRFLLDSVTLFDTSDSSNNAVETRVAQANVRLILEGEDITGLTLLPVARVLERRESGALVLEQSFIPACLQYGASTLITERLKELQVLIETRASLVVQRIDAGQARKSEQTLLREYLWLQTLNRWVPWLGATLDNPATPTDELYRQLCTLSAELCSFEPSLAEPSPPLQLQDLQRAFGPLFSRLRDQLSLVQSDTVLEFAWDAQLFEKRRLLRASVPDLHAMGGHRFVLAVESSLGAAALAQLFPSACKLCGLGQIAELVRSGLSGVTLKALPVAPGELRPRPDVAYIEIDSHHPYWLELTEKREPLALHVDGRIPDLAVKLYALG</sequence>
<dbReference type="PANTHER" id="PTHR35566">
    <property type="entry name" value="BLR3599 PROTEIN"/>
    <property type="match status" value="1"/>
</dbReference>
<feature type="region of interest" description="Disordered" evidence="1">
    <location>
        <begin position="1"/>
        <end position="24"/>
    </location>
</feature>
<evidence type="ECO:0000256" key="1">
    <source>
        <dbReference type="SAM" id="MobiDB-lite"/>
    </source>
</evidence>
<comment type="caution">
    <text evidence="2">The sequence shown here is derived from an EMBL/GenBank/DDBJ whole genome shotgun (WGS) entry which is preliminary data.</text>
</comment>